<accession>A0A8S1B7V7</accession>
<feature type="compositionally biased region" description="Pro residues" evidence="1">
    <location>
        <begin position="272"/>
        <end position="281"/>
    </location>
</feature>
<feature type="compositionally biased region" description="Basic and acidic residues" evidence="1">
    <location>
        <begin position="481"/>
        <end position="491"/>
    </location>
</feature>
<evidence type="ECO:0000313" key="3">
    <source>
        <dbReference type="EMBL" id="CAB3254329.1"/>
    </source>
</evidence>
<feature type="region of interest" description="Disordered" evidence="1">
    <location>
        <begin position="361"/>
        <end position="409"/>
    </location>
</feature>
<dbReference type="PANTHER" id="PTHR12618">
    <property type="entry name" value="PHD AND RING FINGER DOMAIN-CONTAINING PROTEIN 1"/>
    <property type="match status" value="1"/>
</dbReference>
<feature type="compositionally biased region" description="Basic and acidic residues" evidence="1">
    <location>
        <begin position="228"/>
        <end position="237"/>
    </location>
</feature>
<dbReference type="InterPro" id="IPR047157">
    <property type="entry name" value="PHRF1/Atg35"/>
</dbReference>
<feature type="compositionally biased region" description="Basic and acidic residues" evidence="1">
    <location>
        <begin position="28"/>
        <end position="41"/>
    </location>
</feature>
<dbReference type="EMBL" id="CADEBD010000422">
    <property type="protein sequence ID" value="CAB3254329.1"/>
    <property type="molecule type" value="Genomic_DNA"/>
</dbReference>
<dbReference type="PANTHER" id="PTHR12618:SF20">
    <property type="entry name" value="PHD AND RING FINGER DOMAIN-CONTAINING PROTEIN 1"/>
    <property type="match status" value="1"/>
</dbReference>
<feature type="compositionally biased region" description="Pro residues" evidence="1">
    <location>
        <begin position="389"/>
        <end position="403"/>
    </location>
</feature>
<sequence>MGKEEWMGKGGRLPQAKKGPTFISPKKSSGEIYREIEDKQDGATPPGSRSRGPNRKGRNARAVSLGARGADRLADARRAAAAFAARLARRRARRPRWPARRSPVAGRGLGGLAPAVAAHAAARPEPPEPSAASASSSRHRSALAPSRERSRGTLQRGFHVGRQILVSVSFKDQERASGDERREGPAESGDGGAGRTAAPDPETVPRQARPHHRPGAVALPRADPVPAQRDRTPERRRNASLPREASGPAAVAAAPAESAHGAVGPKPAARPAAPPAAPPPTARRSLGGRCPPPRPAGLPGDAYDPYERLVWRRPPPPPPAPPPPPRALMTLEAAQKTNLSADDVIDRRPLSPIEKVMALLQSTRDVPPDDPPPGEAAGVEGAASEATPAPAPAPAPAAPPSGPPVRIVLPSPTRAAAPKLFLAKPSPIKSDPIKPMPAAKIARPAPPAARRGDSELGGDSPYSPGSSDFGDLFEPPGGGRDAFDAVLERPPRSRKPRSAAAKVPVKLNRKKGKTQVGVKIDEDNLKILDDLPSSAVEMQVKSKFLKKLNRQERVVEEVKLVLKPHYNKKHVTKDEYKEILRRTVPKICHNKTGEINPSKIQALVEAYVKKFRKKHKLGLV</sequence>
<gene>
    <name evidence="3" type="ORF">APLA_LOCUS14650</name>
</gene>
<dbReference type="Pfam" id="PF23030">
    <property type="entry name" value="SCAF11-like_C"/>
    <property type="match status" value="1"/>
</dbReference>
<feature type="region of interest" description="Disordered" evidence="1">
    <location>
        <begin position="421"/>
        <end position="503"/>
    </location>
</feature>
<evidence type="ECO:0000259" key="2">
    <source>
        <dbReference type="Pfam" id="PF23030"/>
    </source>
</evidence>
<feature type="compositionally biased region" description="Basic and acidic residues" evidence="1">
    <location>
        <begin position="171"/>
        <end position="185"/>
    </location>
</feature>
<organism evidence="3 4">
    <name type="scientific">Arctia plantaginis</name>
    <name type="common">Wood tiger moth</name>
    <name type="synonym">Phalaena plantaginis</name>
    <dbReference type="NCBI Taxonomy" id="874455"/>
    <lineage>
        <taxon>Eukaryota</taxon>
        <taxon>Metazoa</taxon>
        <taxon>Ecdysozoa</taxon>
        <taxon>Arthropoda</taxon>
        <taxon>Hexapoda</taxon>
        <taxon>Insecta</taxon>
        <taxon>Pterygota</taxon>
        <taxon>Neoptera</taxon>
        <taxon>Endopterygota</taxon>
        <taxon>Lepidoptera</taxon>
        <taxon>Glossata</taxon>
        <taxon>Ditrysia</taxon>
        <taxon>Noctuoidea</taxon>
        <taxon>Erebidae</taxon>
        <taxon>Arctiinae</taxon>
        <taxon>Arctia</taxon>
    </lineage>
</organism>
<evidence type="ECO:0000313" key="4">
    <source>
        <dbReference type="Proteomes" id="UP000494256"/>
    </source>
</evidence>
<feature type="region of interest" description="Disordered" evidence="1">
    <location>
        <begin position="88"/>
        <end position="347"/>
    </location>
</feature>
<feature type="region of interest" description="Disordered" evidence="1">
    <location>
        <begin position="1"/>
        <end position="70"/>
    </location>
</feature>
<dbReference type="Proteomes" id="UP000494256">
    <property type="component" value="Unassembled WGS sequence"/>
</dbReference>
<evidence type="ECO:0000256" key="1">
    <source>
        <dbReference type="SAM" id="MobiDB-lite"/>
    </source>
</evidence>
<feature type="domain" description="SFR19-like C-terminal" evidence="2">
    <location>
        <begin position="538"/>
        <end position="616"/>
    </location>
</feature>
<feature type="compositionally biased region" description="Low complexity" evidence="1">
    <location>
        <begin position="244"/>
        <end position="271"/>
    </location>
</feature>
<protein>
    <recommendedName>
        <fullName evidence="2">SFR19-like C-terminal domain-containing protein</fullName>
    </recommendedName>
</protein>
<comment type="caution">
    <text evidence="3">The sequence shown here is derived from an EMBL/GenBank/DDBJ whole genome shotgun (WGS) entry which is preliminary data.</text>
</comment>
<name>A0A8S1B7V7_ARCPL</name>
<proteinExistence type="predicted"/>
<feature type="compositionally biased region" description="Pro residues" evidence="1">
    <location>
        <begin position="313"/>
        <end position="326"/>
    </location>
</feature>
<reference evidence="3 4" key="1">
    <citation type="submission" date="2020-04" db="EMBL/GenBank/DDBJ databases">
        <authorList>
            <person name="Wallbank WR R."/>
            <person name="Pardo Diaz C."/>
            <person name="Kozak K."/>
            <person name="Martin S."/>
            <person name="Jiggins C."/>
            <person name="Moest M."/>
            <person name="Warren A I."/>
            <person name="Byers J.R.P. K."/>
            <person name="Montejo-Kovacevich G."/>
            <person name="Yen C E."/>
        </authorList>
    </citation>
    <scope>NUCLEOTIDE SEQUENCE [LARGE SCALE GENOMIC DNA]</scope>
</reference>
<dbReference type="OrthoDB" id="7402257at2759"/>
<feature type="compositionally biased region" description="Low complexity" evidence="1">
    <location>
        <begin position="100"/>
        <end position="123"/>
    </location>
</feature>
<feature type="compositionally biased region" description="Basic residues" evidence="1">
    <location>
        <begin position="88"/>
        <end position="99"/>
    </location>
</feature>
<feature type="compositionally biased region" description="Low complexity" evidence="1">
    <location>
        <begin position="457"/>
        <end position="470"/>
    </location>
</feature>
<feature type="compositionally biased region" description="Low complexity" evidence="1">
    <location>
        <begin position="375"/>
        <end position="388"/>
    </location>
</feature>
<dbReference type="AlphaFoldDB" id="A0A8S1B7V7"/>
<dbReference type="InterPro" id="IPR057031">
    <property type="entry name" value="SFR19-like_C"/>
</dbReference>